<dbReference type="Pfam" id="PF00106">
    <property type="entry name" value="adh_short"/>
    <property type="match status" value="1"/>
</dbReference>
<dbReference type="PANTHER" id="PTHR42760:SF121">
    <property type="entry name" value="3-OXOACYL-(ACYL-CARRIER-PROTEIN) REDUCTASE"/>
    <property type="match status" value="1"/>
</dbReference>
<reference evidence="4 5" key="1">
    <citation type="journal article" date="2015" name="Fungal Genet. Biol.">
        <title>Evolution of novel wood decay mechanisms in Agaricales revealed by the genome sequences of Fistulina hepatica and Cylindrobasidium torrendii.</title>
        <authorList>
            <person name="Floudas D."/>
            <person name="Held B.W."/>
            <person name="Riley R."/>
            <person name="Nagy L.G."/>
            <person name="Koehler G."/>
            <person name="Ransdell A.S."/>
            <person name="Younus H."/>
            <person name="Chow J."/>
            <person name="Chiniquy J."/>
            <person name="Lipzen A."/>
            <person name="Tritt A."/>
            <person name="Sun H."/>
            <person name="Haridas S."/>
            <person name="LaButti K."/>
            <person name="Ohm R.A."/>
            <person name="Kues U."/>
            <person name="Blanchette R.A."/>
            <person name="Grigoriev I.V."/>
            <person name="Minto R.E."/>
            <person name="Hibbett D.S."/>
        </authorList>
    </citation>
    <scope>NUCLEOTIDE SEQUENCE [LARGE SCALE GENOMIC DNA]</scope>
    <source>
        <strain evidence="4 5">FP15055 ss-10</strain>
    </source>
</reference>
<organism evidence="4 5">
    <name type="scientific">Cylindrobasidium torrendii FP15055 ss-10</name>
    <dbReference type="NCBI Taxonomy" id="1314674"/>
    <lineage>
        <taxon>Eukaryota</taxon>
        <taxon>Fungi</taxon>
        <taxon>Dikarya</taxon>
        <taxon>Basidiomycota</taxon>
        <taxon>Agaricomycotina</taxon>
        <taxon>Agaricomycetes</taxon>
        <taxon>Agaricomycetidae</taxon>
        <taxon>Agaricales</taxon>
        <taxon>Marasmiineae</taxon>
        <taxon>Physalacriaceae</taxon>
        <taxon>Cylindrobasidium</taxon>
    </lineage>
</organism>
<dbReference type="AlphaFoldDB" id="A0A0D7BCQ0"/>
<protein>
    <submittedName>
        <fullName evidence="4">NAD(P)-binding protein</fullName>
    </submittedName>
</protein>
<gene>
    <name evidence="4" type="ORF">CYLTODRAFT_422647</name>
</gene>
<dbReference type="STRING" id="1314674.A0A0D7BCQ0"/>
<dbReference type="InterPro" id="IPR036291">
    <property type="entry name" value="NAD(P)-bd_dom_sf"/>
</dbReference>
<dbReference type="PROSITE" id="PS00061">
    <property type="entry name" value="ADH_SHORT"/>
    <property type="match status" value="1"/>
</dbReference>
<dbReference type="GO" id="GO:0048038">
    <property type="term" value="F:quinone binding"/>
    <property type="evidence" value="ECO:0007669"/>
    <property type="project" value="TreeGrafter"/>
</dbReference>
<dbReference type="SUPFAM" id="SSF51735">
    <property type="entry name" value="NAD(P)-binding Rossmann-fold domains"/>
    <property type="match status" value="1"/>
</dbReference>
<evidence type="ECO:0000313" key="5">
    <source>
        <dbReference type="Proteomes" id="UP000054007"/>
    </source>
</evidence>
<accession>A0A0D7BCQ0</accession>
<name>A0A0D7BCQ0_9AGAR</name>
<evidence type="ECO:0000256" key="2">
    <source>
        <dbReference type="ARBA" id="ARBA00022857"/>
    </source>
</evidence>
<dbReference type="PANTHER" id="PTHR42760">
    <property type="entry name" value="SHORT-CHAIN DEHYDROGENASES/REDUCTASES FAMILY MEMBER"/>
    <property type="match status" value="1"/>
</dbReference>
<dbReference type="GO" id="GO:0006633">
    <property type="term" value="P:fatty acid biosynthetic process"/>
    <property type="evidence" value="ECO:0007669"/>
    <property type="project" value="TreeGrafter"/>
</dbReference>
<comment type="similarity">
    <text evidence="1 3">Belongs to the short-chain dehydrogenases/reductases (SDR) family.</text>
</comment>
<dbReference type="InterPro" id="IPR020904">
    <property type="entry name" value="Sc_DH/Rdtase_CS"/>
</dbReference>
<dbReference type="PRINTS" id="PR00080">
    <property type="entry name" value="SDRFAMILY"/>
</dbReference>
<dbReference type="Proteomes" id="UP000054007">
    <property type="component" value="Unassembled WGS sequence"/>
</dbReference>
<sequence length="304" mass="31870">MTSLFRSAFRSSWPKTATPAAFSPCRASFQGCFDALQQHRYSSSSAAATRTAIVTGSANGIGRAIAVRLARDGFDVCVNDLPSNAEQLESVVSEIQSIGRSAIAAYGDVATYTDVASMVSASVDALGPLSVMVANAGIARARPILEISDPELKRMWDVNIGGVFHCDQAAAKQFIAQGSGGRIINAGSGASYRADPMIAHYCATKAAVRSLTQSFAIALGPHNITVNAYGPGIVDTNMWDVIDEGMAGMEGGLPRGQNFHKHPISLGRTSVPDDPAKLVSWLASPEAEYVSGQTILIDGGLVFS</sequence>
<keyword evidence="2" id="KW-0521">NADP</keyword>
<evidence type="ECO:0000313" key="4">
    <source>
        <dbReference type="EMBL" id="KIY67311.1"/>
    </source>
</evidence>
<dbReference type="GO" id="GO:0016616">
    <property type="term" value="F:oxidoreductase activity, acting on the CH-OH group of donors, NAD or NADP as acceptor"/>
    <property type="evidence" value="ECO:0007669"/>
    <property type="project" value="TreeGrafter"/>
</dbReference>
<proteinExistence type="inferred from homology"/>
<dbReference type="OrthoDB" id="498125at2759"/>
<dbReference type="Gene3D" id="3.40.50.720">
    <property type="entry name" value="NAD(P)-binding Rossmann-like Domain"/>
    <property type="match status" value="1"/>
</dbReference>
<evidence type="ECO:0000256" key="1">
    <source>
        <dbReference type="ARBA" id="ARBA00006484"/>
    </source>
</evidence>
<evidence type="ECO:0000256" key="3">
    <source>
        <dbReference type="RuleBase" id="RU000363"/>
    </source>
</evidence>
<dbReference type="EMBL" id="KN880529">
    <property type="protein sequence ID" value="KIY67311.1"/>
    <property type="molecule type" value="Genomic_DNA"/>
</dbReference>
<keyword evidence="5" id="KW-1185">Reference proteome</keyword>
<dbReference type="InterPro" id="IPR002347">
    <property type="entry name" value="SDR_fam"/>
</dbReference>
<dbReference type="FunFam" id="3.40.50.720:FF:000084">
    <property type="entry name" value="Short-chain dehydrogenase reductase"/>
    <property type="match status" value="1"/>
</dbReference>
<dbReference type="PRINTS" id="PR00081">
    <property type="entry name" value="GDHRDH"/>
</dbReference>